<dbReference type="PANTHER" id="PTHR48475">
    <property type="entry name" value="RIBONUCLEASE H"/>
    <property type="match status" value="1"/>
</dbReference>
<organism evidence="1 2">
    <name type="scientific">Nelumbo nucifera</name>
    <name type="common">Sacred lotus</name>
    <dbReference type="NCBI Taxonomy" id="4432"/>
    <lineage>
        <taxon>Eukaryota</taxon>
        <taxon>Viridiplantae</taxon>
        <taxon>Streptophyta</taxon>
        <taxon>Embryophyta</taxon>
        <taxon>Tracheophyta</taxon>
        <taxon>Spermatophyta</taxon>
        <taxon>Magnoliopsida</taxon>
        <taxon>Proteales</taxon>
        <taxon>Nelumbonaceae</taxon>
        <taxon>Nelumbo</taxon>
    </lineage>
</organism>
<dbReference type="eggNOG" id="KOG0017">
    <property type="taxonomic scope" value="Eukaryota"/>
</dbReference>
<sequence>MSTTYYAQGNGQAEVTNKTLLRMLSKTVADNQKDWTDKLSETLWAYRTSIKKSTQVTPYFSVYGQEAMVPTEIRVVSARIAFTMDKKIKPEDMDLLLADKL</sequence>
<dbReference type="GeneID" id="104602220"/>
<dbReference type="Gene3D" id="3.30.420.10">
    <property type="entry name" value="Ribonuclease H-like superfamily/Ribonuclease H"/>
    <property type="match status" value="1"/>
</dbReference>
<reference evidence="2" key="1">
    <citation type="submission" date="2025-08" db="UniProtKB">
        <authorList>
            <consortium name="RefSeq"/>
        </authorList>
    </citation>
    <scope>IDENTIFICATION</scope>
</reference>
<dbReference type="KEGG" id="nnu:104602220"/>
<keyword evidence="1" id="KW-1185">Reference proteome</keyword>
<dbReference type="OrthoDB" id="1936587at2759"/>
<dbReference type="GO" id="GO:0003676">
    <property type="term" value="F:nucleic acid binding"/>
    <property type="evidence" value="ECO:0007669"/>
    <property type="project" value="InterPro"/>
</dbReference>
<gene>
    <name evidence="2" type="primary">LOC104602220</name>
</gene>
<evidence type="ECO:0000313" key="2">
    <source>
        <dbReference type="RefSeq" id="XP_010264133.1"/>
    </source>
</evidence>
<dbReference type="InParanoid" id="A0A1U8A9N1"/>
<dbReference type="InterPro" id="IPR012337">
    <property type="entry name" value="RNaseH-like_sf"/>
</dbReference>
<accession>A0A1U8A9N1</accession>
<evidence type="ECO:0000313" key="1">
    <source>
        <dbReference type="Proteomes" id="UP000189703"/>
    </source>
</evidence>
<protein>
    <submittedName>
        <fullName evidence="2">Uncharacterized protein LOC104602220</fullName>
    </submittedName>
</protein>
<dbReference type="OMA" id="MSTTYYA"/>
<dbReference type="PANTHER" id="PTHR48475:SF1">
    <property type="entry name" value="RNASE H TYPE-1 DOMAIN-CONTAINING PROTEIN"/>
    <property type="match status" value="1"/>
</dbReference>
<dbReference type="SUPFAM" id="SSF53098">
    <property type="entry name" value="Ribonuclease H-like"/>
    <property type="match status" value="1"/>
</dbReference>
<name>A0A1U8A9N1_NELNU</name>
<dbReference type="AlphaFoldDB" id="A0A1U8A9N1"/>
<dbReference type="Proteomes" id="UP000189703">
    <property type="component" value="Unplaced"/>
</dbReference>
<proteinExistence type="predicted"/>
<dbReference type="InterPro" id="IPR036397">
    <property type="entry name" value="RNaseH_sf"/>
</dbReference>
<dbReference type="RefSeq" id="XP_010264133.1">
    <property type="nucleotide sequence ID" value="XM_010265831.1"/>
</dbReference>